<evidence type="ECO:0000256" key="1">
    <source>
        <dbReference type="ARBA" id="ARBA00004496"/>
    </source>
</evidence>
<reference evidence="3 4" key="1">
    <citation type="submission" date="2016-06" db="EMBL/GenBank/DDBJ databases">
        <title>The Draft Genome Sequence and Annotation of the Desert Woodrat Neotoma lepida.</title>
        <authorList>
            <person name="Campbell M."/>
            <person name="Oakeson K.F."/>
            <person name="Yandell M."/>
            <person name="Halpert J.R."/>
            <person name="Dearing D."/>
        </authorList>
    </citation>
    <scope>NUCLEOTIDE SEQUENCE [LARGE SCALE GENOMIC DNA]</scope>
    <source>
        <strain evidence="3">417</strain>
        <tissue evidence="3">Liver</tissue>
    </source>
</reference>
<accession>A0A1A6H7V5</accession>
<gene>
    <name evidence="3" type="ORF">A6R68_15070</name>
</gene>
<proteinExistence type="predicted"/>
<dbReference type="OrthoDB" id="9573766at2759"/>
<name>A0A1A6H7V5_NEOLE</name>
<evidence type="ECO:0000313" key="3">
    <source>
        <dbReference type="EMBL" id="OBS74396.1"/>
    </source>
</evidence>
<dbReference type="PANTHER" id="PTHR45418">
    <property type="entry name" value="CANCER/TESTIS ANTIGEN 55"/>
    <property type="match status" value="1"/>
</dbReference>
<organism evidence="3 4">
    <name type="scientific">Neotoma lepida</name>
    <name type="common">Desert woodrat</name>
    <dbReference type="NCBI Taxonomy" id="56216"/>
    <lineage>
        <taxon>Eukaryota</taxon>
        <taxon>Metazoa</taxon>
        <taxon>Chordata</taxon>
        <taxon>Craniata</taxon>
        <taxon>Vertebrata</taxon>
        <taxon>Euteleostomi</taxon>
        <taxon>Mammalia</taxon>
        <taxon>Eutheria</taxon>
        <taxon>Euarchontoglires</taxon>
        <taxon>Glires</taxon>
        <taxon>Rodentia</taxon>
        <taxon>Myomorpha</taxon>
        <taxon>Muroidea</taxon>
        <taxon>Cricetidae</taxon>
        <taxon>Neotominae</taxon>
        <taxon>Neotoma</taxon>
    </lineage>
</organism>
<sequence length="105" mass="11760">FMPCKGDLLLVEYSMKLGTSNMNIHTVSPLNSRYMDEVCVTKIDGNTGVLESRIFFTLDSLQRPAGYTPGLYDIVDVVAVESIEPHYSWRAVSMIPVEVFINQAL</sequence>
<keyword evidence="2" id="KW-0963">Cytoplasm</keyword>
<dbReference type="PANTHER" id="PTHR45418:SF5">
    <property type="entry name" value="BRCA2-INTERACTING PROTEIN-LIKE-RELATED"/>
    <property type="match status" value="1"/>
</dbReference>
<evidence type="ECO:0008006" key="5">
    <source>
        <dbReference type="Google" id="ProtNLM"/>
    </source>
</evidence>
<comment type="caution">
    <text evidence="3">The sequence shown here is derived from an EMBL/GenBank/DDBJ whole genome shotgun (WGS) entry which is preliminary data.</text>
</comment>
<keyword evidence="4" id="KW-1185">Reference proteome</keyword>
<dbReference type="Proteomes" id="UP000092124">
    <property type="component" value="Unassembled WGS sequence"/>
</dbReference>
<dbReference type="GO" id="GO:0005737">
    <property type="term" value="C:cytoplasm"/>
    <property type="evidence" value="ECO:0007669"/>
    <property type="project" value="UniProtKB-SubCell"/>
</dbReference>
<evidence type="ECO:0000313" key="4">
    <source>
        <dbReference type="Proteomes" id="UP000092124"/>
    </source>
</evidence>
<evidence type="ECO:0000256" key="2">
    <source>
        <dbReference type="ARBA" id="ARBA00022490"/>
    </source>
</evidence>
<dbReference type="AlphaFoldDB" id="A0A1A6H7V5"/>
<dbReference type="STRING" id="56216.A0A1A6H7V5"/>
<feature type="non-terminal residue" evidence="3">
    <location>
        <position position="1"/>
    </location>
</feature>
<protein>
    <recommendedName>
        <fullName evidence="5">Cancer/testis antigen 55</fullName>
    </recommendedName>
</protein>
<comment type="subcellular location">
    <subcellularLocation>
        <location evidence="1">Cytoplasm</location>
    </subcellularLocation>
</comment>
<dbReference type="EMBL" id="LZPO01044434">
    <property type="protein sequence ID" value="OBS74396.1"/>
    <property type="molecule type" value="Genomic_DNA"/>
</dbReference>